<name>A0A4C1VS18_EUMVA</name>
<evidence type="ECO:0000313" key="2">
    <source>
        <dbReference type="EMBL" id="GBP41898.1"/>
    </source>
</evidence>
<dbReference type="AlphaFoldDB" id="A0A4C1VS18"/>
<gene>
    <name evidence="2" type="ORF">EVAR_31661_1</name>
</gene>
<dbReference type="EMBL" id="BGZK01000408">
    <property type="protein sequence ID" value="GBP41898.1"/>
    <property type="molecule type" value="Genomic_DNA"/>
</dbReference>
<reference evidence="2 3" key="1">
    <citation type="journal article" date="2019" name="Commun. Biol.">
        <title>The bagworm genome reveals a unique fibroin gene that provides high tensile strength.</title>
        <authorList>
            <person name="Kono N."/>
            <person name="Nakamura H."/>
            <person name="Ohtoshi R."/>
            <person name="Tomita M."/>
            <person name="Numata K."/>
            <person name="Arakawa K."/>
        </authorList>
    </citation>
    <scope>NUCLEOTIDE SEQUENCE [LARGE SCALE GENOMIC DNA]</scope>
</reference>
<evidence type="ECO:0000256" key="1">
    <source>
        <dbReference type="SAM" id="MobiDB-lite"/>
    </source>
</evidence>
<keyword evidence="3" id="KW-1185">Reference proteome</keyword>
<comment type="caution">
    <text evidence="2">The sequence shown here is derived from an EMBL/GenBank/DDBJ whole genome shotgun (WGS) entry which is preliminary data.</text>
</comment>
<dbReference type="Proteomes" id="UP000299102">
    <property type="component" value="Unassembled WGS sequence"/>
</dbReference>
<accession>A0A4C1VS18</accession>
<sequence>MYYIAILIINVHRVNGNGIGTASVSGMSGAAERERGCGRGGRGAGVQRSASEPHAPPPPALPPPPHSHSFHRSGGGRDERPPRPAVDALARGVGVVQLADESDALRRRRRRAVPFSLLSTHLEAAPRRRPHLPVKRMQRGLILYSRNRLNTTRPRGLVPGDRSNDNVTINVPRPLIKYLNAKTRLFRYFKN</sequence>
<feature type="compositionally biased region" description="Pro residues" evidence="1">
    <location>
        <begin position="54"/>
        <end position="66"/>
    </location>
</feature>
<feature type="region of interest" description="Disordered" evidence="1">
    <location>
        <begin position="23"/>
        <end position="89"/>
    </location>
</feature>
<evidence type="ECO:0000313" key="3">
    <source>
        <dbReference type="Proteomes" id="UP000299102"/>
    </source>
</evidence>
<organism evidence="2 3">
    <name type="scientific">Eumeta variegata</name>
    <name type="common">Bagworm moth</name>
    <name type="synonym">Eumeta japonica</name>
    <dbReference type="NCBI Taxonomy" id="151549"/>
    <lineage>
        <taxon>Eukaryota</taxon>
        <taxon>Metazoa</taxon>
        <taxon>Ecdysozoa</taxon>
        <taxon>Arthropoda</taxon>
        <taxon>Hexapoda</taxon>
        <taxon>Insecta</taxon>
        <taxon>Pterygota</taxon>
        <taxon>Neoptera</taxon>
        <taxon>Endopterygota</taxon>
        <taxon>Lepidoptera</taxon>
        <taxon>Glossata</taxon>
        <taxon>Ditrysia</taxon>
        <taxon>Tineoidea</taxon>
        <taxon>Psychidae</taxon>
        <taxon>Oiketicinae</taxon>
        <taxon>Eumeta</taxon>
    </lineage>
</organism>
<proteinExistence type="predicted"/>
<protein>
    <submittedName>
        <fullName evidence="2">Uncharacterized protein</fullName>
    </submittedName>
</protein>